<dbReference type="InterPro" id="IPR001138">
    <property type="entry name" value="Zn2Cys6_DnaBD"/>
</dbReference>
<proteinExistence type="predicted"/>
<evidence type="ECO:0000256" key="1">
    <source>
        <dbReference type="ARBA" id="ARBA00004123"/>
    </source>
</evidence>
<evidence type="ECO:0000256" key="3">
    <source>
        <dbReference type="SAM" id="MobiDB-lite"/>
    </source>
</evidence>
<dbReference type="PROSITE" id="PS50048">
    <property type="entry name" value="ZN2_CY6_FUNGAL_2"/>
    <property type="match status" value="1"/>
</dbReference>
<dbReference type="AlphaFoldDB" id="A0AB34FIF9"/>
<evidence type="ECO:0000313" key="5">
    <source>
        <dbReference type="EMBL" id="KAJ6438616.1"/>
    </source>
</evidence>
<dbReference type="PANTHER" id="PTHR37534:SF39">
    <property type="entry name" value="TRANSCRIPTION FACTOR DOMAIN-CONTAINING PROTEIN"/>
    <property type="match status" value="1"/>
</dbReference>
<evidence type="ECO:0000259" key="4">
    <source>
        <dbReference type="PROSITE" id="PS50048"/>
    </source>
</evidence>
<dbReference type="Gene3D" id="4.10.240.10">
    <property type="entry name" value="Zn(2)-C6 fungal-type DNA-binding domain"/>
    <property type="match status" value="1"/>
</dbReference>
<dbReference type="GO" id="GO:0005634">
    <property type="term" value="C:nucleus"/>
    <property type="evidence" value="ECO:0007669"/>
    <property type="project" value="UniProtKB-SubCell"/>
</dbReference>
<keyword evidence="2" id="KW-0539">Nucleus</keyword>
<keyword evidence="6" id="KW-1185">Reference proteome</keyword>
<organism evidence="5 6">
    <name type="scientific">Purpureocillium lavendulum</name>
    <dbReference type="NCBI Taxonomy" id="1247861"/>
    <lineage>
        <taxon>Eukaryota</taxon>
        <taxon>Fungi</taxon>
        <taxon>Dikarya</taxon>
        <taxon>Ascomycota</taxon>
        <taxon>Pezizomycotina</taxon>
        <taxon>Sordariomycetes</taxon>
        <taxon>Hypocreomycetidae</taxon>
        <taxon>Hypocreales</taxon>
        <taxon>Ophiocordycipitaceae</taxon>
        <taxon>Purpureocillium</taxon>
    </lineage>
</organism>
<comment type="subcellular location">
    <subcellularLocation>
        <location evidence="1">Nucleus</location>
    </subcellularLocation>
</comment>
<comment type="caution">
    <text evidence="5">The sequence shown here is derived from an EMBL/GenBank/DDBJ whole genome shotgun (WGS) entry which is preliminary data.</text>
</comment>
<sequence>MTPARGCGTCRDRRVLCDRAVPVCQRCVQSRRTCSGYGVRLSWPGSKRRTRSKPESALAHARASGPFYKVDWLNTSFADIEMYYDTAYTGPKPMRGGSWGRPNLPLGLPATSWMPFKLDDEQKRLCDYFETAASRSLPTFGYDSKAMCSVILPMAMSDHSASSTAVLLSLLALAALHRDGPQHQAARLKLGALRALEASVLEDSSTKDLLGHVAAGMLLCSYEIQKSTKTSAHWLWYLCGAMTIIKSGHLDRPNQDGNITLLLGWTQYYVTMARFSLRHWMRSDTMEFAFARDVGYHDVMPPVCTRSSIEGLNDAPHKLLDLLGRVIDTVVEDTKPHYHSKDYRQGVEGLESTLTSADSPWRVSQPSPGSTSTGDANSMELFRLTGLVYLGRAAESILRHPTQLDNWISQAFNILAGLEVFRYPLPLLILGCEARTDEQRMMVLGIIDRTLENAPTVSITYVKSMVRFLWVHDDLIDDNRGYLSKLSAAISSSQALPIFI</sequence>
<dbReference type="Proteomes" id="UP001163105">
    <property type="component" value="Unassembled WGS sequence"/>
</dbReference>
<dbReference type="Pfam" id="PF11951">
    <property type="entry name" value="Fungal_trans_2"/>
    <property type="match status" value="1"/>
</dbReference>
<protein>
    <recommendedName>
        <fullName evidence="4">Zn(2)-C6 fungal-type domain-containing protein</fullName>
    </recommendedName>
</protein>
<reference evidence="5" key="1">
    <citation type="submission" date="2023-01" db="EMBL/GenBank/DDBJ databases">
        <title>The growth and conidiation of Purpureocillium lavendulum are regulated by nitrogen source and histone H3K14 acetylation.</title>
        <authorList>
            <person name="Tang P."/>
            <person name="Han J."/>
            <person name="Zhang C."/>
            <person name="Tang P."/>
            <person name="Qi F."/>
            <person name="Zhang K."/>
            <person name="Liang L."/>
        </authorList>
    </citation>
    <scope>NUCLEOTIDE SEQUENCE</scope>
    <source>
        <strain evidence="5">YMF1.00683</strain>
    </source>
</reference>
<name>A0AB34FIF9_9HYPO</name>
<dbReference type="CDD" id="cd00067">
    <property type="entry name" value="GAL4"/>
    <property type="match status" value="1"/>
</dbReference>
<dbReference type="InterPro" id="IPR021858">
    <property type="entry name" value="Fun_TF"/>
</dbReference>
<feature type="region of interest" description="Disordered" evidence="3">
    <location>
        <begin position="356"/>
        <end position="375"/>
    </location>
</feature>
<dbReference type="PROSITE" id="PS00463">
    <property type="entry name" value="ZN2_CY6_FUNGAL_1"/>
    <property type="match status" value="1"/>
</dbReference>
<dbReference type="PANTHER" id="PTHR37534">
    <property type="entry name" value="TRANSCRIPTIONAL ACTIVATOR PROTEIN UGA3"/>
    <property type="match status" value="1"/>
</dbReference>
<evidence type="ECO:0000313" key="6">
    <source>
        <dbReference type="Proteomes" id="UP001163105"/>
    </source>
</evidence>
<dbReference type="GO" id="GO:0045944">
    <property type="term" value="P:positive regulation of transcription by RNA polymerase II"/>
    <property type="evidence" value="ECO:0007669"/>
    <property type="project" value="TreeGrafter"/>
</dbReference>
<dbReference type="GO" id="GO:0000981">
    <property type="term" value="F:DNA-binding transcription factor activity, RNA polymerase II-specific"/>
    <property type="evidence" value="ECO:0007669"/>
    <property type="project" value="InterPro"/>
</dbReference>
<gene>
    <name evidence="5" type="ORF">O9K51_09210</name>
</gene>
<evidence type="ECO:0000256" key="2">
    <source>
        <dbReference type="ARBA" id="ARBA00023242"/>
    </source>
</evidence>
<feature type="domain" description="Zn(2)-C6 fungal-type" evidence="4">
    <location>
        <begin position="6"/>
        <end position="35"/>
    </location>
</feature>
<dbReference type="SMART" id="SM00066">
    <property type="entry name" value="GAL4"/>
    <property type="match status" value="1"/>
</dbReference>
<accession>A0AB34FIF9</accession>
<dbReference type="EMBL" id="JAQHRD010000008">
    <property type="protein sequence ID" value="KAJ6438616.1"/>
    <property type="molecule type" value="Genomic_DNA"/>
</dbReference>
<dbReference type="SUPFAM" id="SSF57701">
    <property type="entry name" value="Zn2/Cys6 DNA-binding domain"/>
    <property type="match status" value="1"/>
</dbReference>
<dbReference type="GO" id="GO:0000976">
    <property type="term" value="F:transcription cis-regulatory region binding"/>
    <property type="evidence" value="ECO:0007669"/>
    <property type="project" value="TreeGrafter"/>
</dbReference>
<dbReference type="GO" id="GO:0008270">
    <property type="term" value="F:zinc ion binding"/>
    <property type="evidence" value="ECO:0007669"/>
    <property type="project" value="InterPro"/>
</dbReference>
<dbReference type="Pfam" id="PF00172">
    <property type="entry name" value="Zn_clus"/>
    <property type="match status" value="1"/>
</dbReference>
<dbReference type="InterPro" id="IPR036864">
    <property type="entry name" value="Zn2-C6_fun-type_DNA-bd_sf"/>
</dbReference>